<keyword evidence="2" id="KW-1185">Reference proteome</keyword>
<dbReference type="Gene3D" id="3.30.200.20">
    <property type="entry name" value="Phosphorylase Kinase, domain 1"/>
    <property type="match status" value="1"/>
</dbReference>
<evidence type="ECO:0000313" key="2">
    <source>
        <dbReference type="Proteomes" id="UP000184073"/>
    </source>
</evidence>
<proteinExistence type="predicted"/>
<dbReference type="Proteomes" id="UP000184073">
    <property type="component" value="Unassembled WGS sequence"/>
</dbReference>
<dbReference type="GeneID" id="63730228"/>
<evidence type="ECO:0008006" key="3">
    <source>
        <dbReference type="Google" id="ProtNLM"/>
    </source>
</evidence>
<dbReference type="SUPFAM" id="SSF56112">
    <property type="entry name" value="Protein kinase-like (PK-like)"/>
    <property type="match status" value="1"/>
</dbReference>
<dbReference type="Gene3D" id="1.10.510.10">
    <property type="entry name" value="Transferase(Phosphotransferase) domain 1"/>
    <property type="match status" value="1"/>
</dbReference>
<reference evidence="2" key="1">
    <citation type="journal article" date="2017" name="Genome Biol.">
        <title>Comparative genomics reveals high biological diversity and specific adaptations in the industrially and medically important fungal genus Aspergillus.</title>
        <authorList>
            <person name="de Vries R.P."/>
            <person name="Riley R."/>
            <person name="Wiebenga A."/>
            <person name="Aguilar-Osorio G."/>
            <person name="Amillis S."/>
            <person name="Uchima C.A."/>
            <person name="Anderluh G."/>
            <person name="Asadollahi M."/>
            <person name="Askin M."/>
            <person name="Barry K."/>
            <person name="Battaglia E."/>
            <person name="Bayram O."/>
            <person name="Benocci T."/>
            <person name="Braus-Stromeyer S.A."/>
            <person name="Caldana C."/>
            <person name="Canovas D."/>
            <person name="Cerqueira G.C."/>
            <person name="Chen F."/>
            <person name="Chen W."/>
            <person name="Choi C."/>
            <person name="Clum A."/>
            <person name="Dos Santos R.A."/>
            <person name="Damasio A.R."/>
            <person name="Diallinas G."/>
            <person name="Emri T."/>
            <person name="Fekete E."/>
            <person name="Flipphi M."/>
            <person name="Freyberg S."/>
            <person name="Gallo A."/>
            <person name="Gournas C."/>
            <person name="Habgood R."/>
            <person name="Hainaut M."/>
            <person name="Harispe M.L."/>
            <person name="Henrissat B."/>
            <person name="Hilden K.S."/>
            <person name="Hope R."/>
            <person name="Hossain A."/>
            <person name="Karabika E."/>
            <person name="Karaffa L."/>
            <person name="Karanyi Z."/>
            <person name="Krasevec N."/>
            <person name="Kuo A."/>
            <person name="Kusch H."/>
            <person name="LaButti K."/>
            <person name="Lagendijk E.L."/>
            <person name="Lapidus A."/>
            <person name="Levasseur A."/>
            <person name="Lindquist E."/>
            <person name="Lipzen A."/>
            <person name="Logrieco A.F."/>
            <person name="MacCabe A."/>
            <person name="Maekelae M.R."/>
            <person name="Malavazi I."/>
            <person name="Melin P."/>
            <person name="Meyer V."/>
            <person name="Mielnichuk N."/>
            <person name="Miskei M."/>
            <person name="Molnar A.P."/>
            <person name="Mule G."/>
            <person name="Ngan C.Y."/>
            <person name="Orejas M."/>
            <person name="Orosz E."/>
            <person name="Ouedraogo J.P."/>
            <person name="Overkamp K.M."/>
            <person name="Park H.-S."/>
            <person name="Perrone G."/>
            <person name="Piumi F."/>
            <person name="Punt P.J."/>
            <person name="Ram A.F."/>
            <person name="Ramon A."/>
            <person name="Rauscher S."/>
            <person name="Record E."/>
            <person name="Riano-Pachon D.M."/>
            <person name="Robert V."/>
            <person name="Roehrig J."/>
            <person name="Ruller R."/>
            <person name="Salamov A."/>
            <person name="Salih N.S."/>
            <person name="Samson R.A."/>
            <person name="Sandor E."/>
            <person name="Sanguinetti M."/>
            <person name="Schuetze T."/>
            <person name="Sepcic K."/>
            <person name="Shelest E."/>
            <person name="Sherlock G."/>
            <person name="Sophianopoulou V."/>
            <person name="Squina F.M."/>
            <person name="Sun H."/>
            <person name="Susca A."/>
            <person name="Todd R.B."/>
            <person name="Tsang A."/>
            <person name="Unkles S.E."/>
            <person name="van de Wiele N."/>
            <person name="van Rossen-Uffink D."/>
            <person name="Oliveira J.V."/>
            <person name="Vesth T.C."/>
            <person name="Visser J."/>
            <person name="Yu J.-H."/>
            <person name="Zhou M."/>
            <person name="Andersen M.R."/>
            <person name="Archer D.B."/>
            <person name="Baker S.E."/>
            <person name="Benoit I."/>
            <person name="Brakhage A.A."/>
            <person name="Braus G.H."/>
            <person name="Fischer R."/>
            <person name="Frisvad J.C."/>
            <person name="Goldman G.H."/>
            <person name="Houbraken J."/>
            <person name="Oakley B."/>
            <person name="Pocsi I."/>
            <person name="Scazzocchio C."/>
            <person name="Seiboth B."/>
            <person name="vanKuyk P.A."/>
            <person name="Wortman J."/>
            <person name="Dyer P.S."/>
            <person name="Grigoriev I.V."/>
        </authorList>
    </citation>
    <scope>NUCLEOTIDE SEQUENCE [LARGE SCALE GENOMIC DNA]</scope>
    <source>
        <strain evidence="2">CBS 583.65</strain>
    </source>
</reference>
<evidence type="ECO:0000313" key="1">
    <source>
        <dbReference type="EMBL" id="OJJ02177.1"/>
    </source>
</evidence>
<dbReference type="OrthoDB" id="5979581at2759"/>
<dbReference type="AlphaFoldDB" id="A0A1L9PKW8"/>
<gene>
    <name evidence="1" type="ORF">ASPVEDRAFT_52919</name>
</gene>
<dbReference type="InterPro" id="IPR011009">
    <property type="entry name" value="Kinase-like_dom_sf"/>
</dbReference>
<dbReference type="RefSeq" id="XP_040667939.1">
    <property type="nucleotide sequence ID" value="XM_040814717.1"/>
</dbReference>
<dbReference type="VEuPathDB" id="FungiDB:ASPVEDRAFT_52919"/>
<dbReference type="EMBL" id="KV878129">
    <property type="protein sequence ID" value="OJJ02177.1"/>
    <property type="molecule type" value="Genomic_DNA"/>
</dbReference>
<dbReference type="STRING" id="1036611.A0A1L9PKW8"/>
<organism evidence="1 2">
    <name type="scientific">Aspergillus versicolor CBS 583.65</name>
    <dbReference type="NCBI Taxonomy" id="1036611"/>
    <lineage>
        <taxon>Eukaryota</taxon>
        <taxon>Fungi</taxon>
        <taxon>Dikarya</taxon>
        <taxon>Ascomycota</taxon>
        <taxon>Pezizomycotina</taxon>
        <taxon>Eurotiomycetes</taxon>
        <taxon>Eurotiomycetidae</taxon>
        <taxon>Eurotiales</taxon>
        <taxon>Aspergillaceae</taxon>
        <taxon>Aspergillus</taxon>
        <taxon>Aspergillus subgen. Nidulantes</taxon>
    </lineage>
</organism>
<sequence length="177" mass="20476">MPSPGTSLLSTILVDKEISPVYNSRYFYPVKPGEILAGYIKEPERIITLKITNSNASFTGHERAVKEYISTADPLYRGRLLIQILLDSFEVEGLKDSHLCLIYPPIRELLSIYQQYFDDRKLLLPLIKIYIYALLTGLEYLYKEYRVVYTGGYLDLKLENIMVLFKDLTVLTNFMDS</sequence>
<name>A0A1L9PKW8_ASPVE</name>
<accession>A0A1L9PKW8</accession>
<protein>
    <recommendedName>
        <fullName evidence="3">Protein kinase domain-containing protein</fullName>
    </recommendedName>
</protein>